<reference evidence="1 2" key="1">
    <citation type="journal article" date="2011" name="PLoS Pathog.">
        <title>Dynamic evolution of pathogenicity revealed by sequencing and comparative genomics of 19 Pseudomonas syringae isolates.</title>
        <authorList>
            <person name="Baltrus D.A."/>
            <person name="Nishimura M.T."/>
            <person name="Romanchuk A."/>
            <person name="Chang J.H."/>
            <person name="Mukhtar M.S."/>
            <person name="Cherkis K."/>
            <person name="Roach J."/>
            <person name="Grant S.R."/>
            <person name="Jones C.D."/>
            <person name="Dangl J.L."/>
        </authorList>
    </citation>
    <scope>NUCLEOTIDE SEQUENCE [LARGE SCALE GENOMIC DNA]</scope>
    <source>
        <strain evidence="1 2">M301315</strain>
    </source>
</reference>
<protein>
    <submittedName>
        <fullName evidence="1">Uncharacterized protein</fullName>
    </submittedName>
</protein>
<evidence type="ECO:0000313" key="1">
    <source>
        <dbReference type="EMBL" id="AXH59851.1"/>
    </source>
</evidence>
<proteinExistence type="predicted"/>
<dbReference type="RefSeq" id="WP_005741855.1">
    <property type="nucleotide sequence ID" value="NZ_CP031226.1"/>
</dbReference>
<accession>A0AAD0PW65</accession>
<dbReference type="EMBL" id="CP031226">
    <property type="protein sequence ID" value="AXH59851.1"/>
    <property type="molecule type" value="Genomic_DNA"/>
</dbReference>
<name>A0AAD0PW65_PSEAV</name>
<sequence>MRDYTSIIGVVENPANFDAGNWASDRYIEALNDVFLPYAKNDYRPGCLARLHSMKIGFDAIPMLYLLALIKRDGYTYSPSLVTELAAGVPDFLDKTWKDGNRLARDMTRLVSVLHDAGHSDIEPSDFVLLMVQAMDEHRMGRAALREFMIPMEWHEEAIEDPATLHLGQALLKSSALQEKLLTKIKDNRFIPALKHYPVEALAIAIDRPKRQDLRFGKELGL</sequence>
<geneLocation type="plasmid" evidence="2">
    <name>pmppla107</name>
</geneLocation>
<dbReference type="GeneID" id="39474506"/>
<evidence type="ECO:0000313" key="2">
    <source>
        <dbReference type="Proteomes" id="UP000006426"/>
    </source>
</evidence>
<gene>
    <name evidence="1" type="ORF">PLA107_032010</name>
</gene>
<dbReference type="Proteomes" id="UP000006426">
    <property type="component" value="Plasmid pmppla107"/>
</dbReference>
<keyword evidence="1" id="KW-0614">Plasmid</keyword>
<organism evidence="1 2">
    <name type="scientific">Pseudomonas amygdali pv. lachrymans str. M301315</name>
    <dbReference type="NCBI Taxonomy" id="629260"/>
    <lineage>
        <taxon>Bacteria</taxon>
        <taxon>Pseudomonadati</taxon>
        <taxon>Pseudomonadota</taxon>
        <taxon>Gammaproteobacteria</taxon>
        <taxon>Pseudomonadales</taxon>
        <taxon>Pseudomonadaceae</taxon>
        <taxon>Pseudomonas</taxon>
        <taxon>Pseudomonas amygdali</taxon>
    </lineage>
</organism>
<dbReference type="AlphaFoldDB" id="A0AAD0PW65"/>